<accession>B7J6X7</accession>
<dbReference type="Pfam" id="PF02353">
    <property type="entry name" value="CMAS"/>
    <property type="match status" value="1"/>
</dbReference>
<protein>
    <submittedName>
        <fullName evidence="1">Cyclopropane-fatty-acyl-phospholipid synthase domain protein</fullName>
    </submittedName>
</protein>
<name>B7J6X7_ACIF2</name>
<evidence type="ECO:0000313" key="1">
    <source>
        <dbReference type="EMBL" id="ACK80112.1"/>
    </source>
</evidence>
<dbReference type="STRING" id="243159.AFE_2437"/>
<dbReference type="InterPro" id="IPR029063">
    <property type="entry name" value="SAM-dependent_MTases_sf"/>
</dbReference>
<dbReference type="Gene3D" id="3.40.50.150">
    <property type="entry name" value="Vaccinia Virus protein VP39"/>
    <property type="match status" value="1"/>
</dbReference>
<dbReference type="HOGENOM" id="CLU_2520055_0_0_6"/>
<dbReference type="AlphaFoldDB" id="B7J6X7"/>
<dbReference type="EMBL" id="CP001219">
    <property type="protein sequence ID" value="ACK80112.1"/>
    <property type="molecule type" value="Genomic_DNA"/>
</dbReference>
<sequence length="84" mass="10317">MAVQHLEVLDVENFRPHYAQNLIHRVRSLEEHKEEAIAMVGEKRYRIWAIYVGCRYQYVDRSYREAEVRWEESNGQQGDHWQRR</sequence>
<dbReference type="eggNOG" id="COG2230">
    <property type="taxonomic scope" value="Bacteria"/>
</dbReference>
<proteinExistence type="predicted"/>
<reference evidence="1 2" key="1">
    <citation type="journal article" date="2008" name="BMC Genomics">
        <title>Acidithiobacillus ferrooxidans metabolism: from genome sequence to industrial applications.</title>
        <authorList>
            <person name="Valdes J."/>
            <person name="Pedroso I."/>
            <person name="Quatrini R."/>
            <person name="Dodson R.J."/>
            <person name="Tettelin H."/>
            <person name="Blake R.II."/>
            <person name="Eisen J.A."/>
            <person name="Holmes D.S."/>
        </authorList>
    </citation>
    <scope>NUCLEOTIDE SEQUENCE [LARGE SCALE GENOMIC DNA]</scope>
    <source>
        <strain evidence="2">ATCC 23270 / DSM 14882 / CIP 104768 / NCIMB 8455</strain>
    </source>
</reference>
<dbReference type="Proteomes" id="UP000001362">
    <property type="component" value="Chromosome"/>
</dbReference>
<dbReference type="KEGG" id="afr:AFE_2437"/>
<keyword evidence="2" id="KW-1185">Reference proteome</keyword>
<gene>
    <name evidence="1" type="ordered locus">AFE_2437</name>
</gene>
<evidence type="ECO:0000313" key="2">
    <source>
        <dbReference type="Proteomes" id="UP000001362"/>
    </source>
</evidence>
<dbReference type="PaxDb" id="243159-AFE_2437"/>
<organism evidence="1 2">
    <name type="scientific">Acidithiobacillus ferrooxidans (strain ATCC 23270 / DSM 14882 / CIP 104768 / NCIMB 8455)</name>
    <name type="common">Ferrobacillus ferrooxidans (strain ATCC 23270)</name>
    <dbReference type="NCBI Taxonomy" id="243159"/>
    <lineage>
        <taxon>Bacteria</taxon>
        <taxon>Pseudomonadati</taxon>
        <taxon>Pseudomonadota</taxon>
        <taxon>Acidithiobacillia</taxon>
        <taxon>Acidithiobacillales</taxon>
        <taxon>Acidithiobacillaceae</taxon>
        <taxon>Acidithiobacillus</taxon>
    </lineage>
</organism>